<comment type="caution">
    <text evidence="1">The sequence shown here is derived from an EMBL/GenBank/DDBJ whole genome shotgun (WGS) entry which is preliminary data.</text>
</comment>
<reference evidence="1 2" key="1">
    <citation type="submission" date="2019-08" db="EMBL/GenBank/DDBJ databases">
        <title>Microbe sample from Colwellia echini.</title>
        <authorList>
            <person name="Christiansen L."/>
            <person name="Pathiraja D."/>
            <person name="Schultz-Johansen M."/>
            <person name="Choi I.-G."/>
            <person name="Stougaard P."/>
        </authorList>
    </citation>
    <scope>NUCLEOTIDE SEQUENCE [LARGE SCALE GENOMIC DNA]</scope>
    <source>
        <strain evidence="1 2">A3</strain>
    </source>
</reference>
<dbReference type="EMBL" id="PJAI02000023">
    <property type="protein sequence ID" value="TYK64530.1"/>
    <property type="molecule type" value="Genomic_DNA"/>
</dbReference>
<proteinExistence type="predicted"/>
<dbReference type="Proteomes" id="UP000815846">
    <property type="component" value="Unassembled WGS sequence"/>
</dbReference>
<accession>A0ABY3MTM5</accession>
<dbReference type="InterPro" id="IPR038026">
    <property type="entry name" value="MtlR-like_sf"/>
</dbReference>
<evidence type="ECO:0000313" key="2">
    <source>
        <dbReference type="Proteomes" id="UP000815846"/>
    </source>
</evidence>
<organism evidence="1 2">
    <name type="scientific">Colwellia echini</name>
    <dbReference type="NCBI Taxonomy" id="1982103"/>
    <lineage>
        <taxon>Bacteria</taxon>
        <taxon>Pseudomonadati</taxon>
        <taxon>Pseudomonadota</taxon>
        <taxon>Gammaproteobacteria</taxon>
        <taxon>Alteromonadales</taxon>
        <taxon>Colwelliaceae</taxon>
        <taxon>Colwellia</taxon>
    </lineage>
</organism>
<dbReference type="SUPFAM" id="SSF158668">
    <property type="entry name" value="MtlR-like"/>
    <property type="match status" value="1"/>
</dbReference>
<evidence type="ECO:0008006" key="3">
    <source>
        <dbReference type="Google" id="ProtNLM"/>
    </source>
</evidence>
<name>A0ABY3MTM5_9GAMM</name>
<dbReference type="RefSeq" id="WP_101343077.1">
    <property type="nucleotide sequence ID" value="NZ_PJAI02000023.1"/>
</dbReference>
<evidence type="ECO:0000313" key="1">
    <source>
        <dbReference type="EMBL" id="TYK64530.1"/>
    </source>
</evidence>
<gene>
    <name evidence="1" type="ORF">CWS31_015290</name>
</gene>
<protein>
    <recommendedName>
        <fullName evidence="3">Mannitol repressor</fullName>
    </recommendedName>
</protein>
<dbReference type="Gene3D" id="1.20.120.330">
    <property type="entry name" value="Nucleotidyltransferases domain 2"/>
    <property type="match status" value="1"/>
</dbReference>
<sequence>MNLESLFSSFESEDDLGVVIRTHIVIENYLRDLIKNFLVDEKYFEATKLEYFQVVQMALAFGLQPRFESSLNALGKLRNKFAHELRDELSRCDVTNFYETLDSNEKQMLQESTLAVHKELGLKVKSHKKLEARQQFINMIALLAAALSKACKEAKG</sequence>
<keyword evidence="2" id="KW-1185">Reference proteome</keyword>